<proteinExistence type="predicted"/>
<dbReference type="RefSeq" id="WP_138534643.1">
    <property type="nucleotide sequence ID" value="NZ_VANR01000001.1"/>
</dbReference>
<dbReference type="AlphaFoldDB" id="A0A5S3NB49"/>
<dbReference type="EMBL" id="VANR01000001">
    <property type="protein sequence ID" value="TMM32433.1"/>
    <property type="molecule type" value="Genomic_DNA"/>
</dbReference>
<dbReference type="Proteomes" id="UP000307140">
    <property type="component" value="Unassembled WGS sequence"/>
</dbReference>
<sequence>MKSKVNFEWKSNDGCKFRIIGTIDYSVGFSGVSINDFTGSVEVSGGGDCGNRKYTFGLANFNDETKNGQEILVNVNHNFRKRKRKFIFEKGKINIPEKLTSKDFLKTFNKEMSFLNKYESKSFLKEKGTVNIYC</sequence>
<accession>A0A5S3NB49</accession>
<evidence type="ECO:0000313" key="1">
    <source>
        <dbReference type="EMBL" id="TMM32433.1"/>
    </source>
</evidence>
<protein>
    <submittedName>
        <fullName evidence="1">Uncharacterized protein</fullName>
    </submittedName>
</protein>
<keyword evidence="2" id="KW-1185">Reference proteome</keyword>
<reference evidence="1 2" key="1">
    <citation type="submission" date="2019-05" db="EMBL/GenBank/DDBJ databases">
        <title>Polaribacter aestuariivivens sp. nov., isolated from a tidal flat.</title>
        <authorList>
            <person name="Yoon J.-H."/>
        </authorList>
    </citation>
    <scope>NUCLEOTIDE SEQUENCE [LARGE SCALE GENOMIC DNA]</scope>
    <source>
        <strain evidence="1 2">DBTF-3</strain>
    </source>
</reference>
<organism evidence="1 2">
    <name type="scientific">Polaribacter aestuariivivens</name>
    <dbReference type="NCBI Taxonomy" id="2304626"/>
    <lineage>
        <taxon>Bacteria</taxon>
        <taxon>Pseudomonadati</taxon>
        <taxon>Bacteroidota</taxon>
        <taxon>Flavobacteriia</taxon>
        <taxon>Flavobacteriales</taxon>
        <taxon>Flavobacteriaceae</taxon>
    </lineage>
</organism>
<name>A0A5S3NB49_9FLAO</name>
<comment type="caution">
    <text evidence="1">The sequence shown here is derived from an EMBL/GenBank/DDBJ whole genome shotgun (WGS) entry which is preliminary data.</text>
</comment>
<gene>
    <name evidence="1" type="ORF">FDT66_02925</name>
</gene>
<evidence type="ECO:0000313" key="2">
    <source>
        <dbReference type="Proteomes" id="UP000307140"/>
    </source>
</evidence>